<feature type="transmembrane region" description="Helical" evidence="1">
    <location>
        <begin position="102"/>
        <end position="123"/>
    </location>
</feature>
<dbReference type="InterPro" id="IPR029058">
    <property type="entry name" value="AB_hydrolase_fold"/>
</dbReference>
<dbReference type="InterPro" id="IPR050583">
    <property type="entry name" value="Mycobacterial_A85_antigen"/>
</dbReference>
<dbReference type="PANTHER" id="PTHR48098">
    <property type="entry name" value="ENTEROCHELIN ESTERASE-RELATED"/>
    <property type="match status" value="1"/>
</dbReference>
<proteinExistence type="predicted"/>
<dbReference type="SUPFAM" id="SSF53474">
    <property type="entry name" value="alpha/beta-Hydrolases"/>
    <property type="match status" value="1"/>
</dbReference>
<evidence type="ECO:0000313" key="3">
    <source>
        <dbReference type="Proteomes" id="UP001259347"/>
    </source>
</evidence>
<dbReference type="RefSeq" id="WP_310019817.1">
    <property type="nucleotide sequence ID" value="NZ_JAVDUM010000007.1"/>
</dbReference>
<keyword evidence="1" id="KW-1133">Transmembrane helix</keyword>
<name>A0ABU1SC85_9MICO</name>
<feature type="transmembrane region" description="Helical" evidence="1">
    <location>
        <begin position="14"/>
        <end position="32"/>
    </location>
</feature>
<accession>A0ABU1SC85</accession>
<dbReference type="InterPro" id="IPR000801">
    <property type="entry name" value="Esterase-like"/>
</dbReference>
<evidence type="ECO:0000313" key="2">
    <source>
        <dbReference type="EMBL" id="MDR6867224.1"/>
    </source>
</evidence>
<evidence type="ECO:0008006" key="4">
    <source>
        <dbReference type="Google" id="ProtNLM"/>
    </source>
</evidence>
<organism evidence="2 3">
    <name type="scientific">Microbacterium resistens</name>
    <dbReference type="NCBI Taxonomy" id="156977"/>
    <lineage>
        <taxon>Bacteria</taxon>
        <taxon>Bacillati</taxon>
        <taxon>Actinomycetota</taxon>
        <taxon>Actinomycetes</taxon>
        <taxon>Micrococcales</taxon>
        <taxon>Microbacteriaceae</taxon>
        <taxon>Microbacterium</taxon>
    </lineage>
</organism>
<feature type="transmembrane region" description="Helical" evidence="1">
    <location>
        <begin position="76"/>
        <end position="95"/>
    </location>
</feature>
<evidence type="ECO:0000256" key="1">
    <source>
        <dbReference type="SAM" id="Phobius"/>
    </source>
</evidence>
<dbReference type="PANTHER" id="PTHR48098:SF1">
    <property type="entry name" value="DIACYLGLYCEROL ACYLTRANSFERASE_MYCOLYLTRANSFERASE AG85A"/>
    <property type="match status" value="1"/>
</dbReference>
<gene>
    <name evidence="2" type="ORF">J2Y69_001825</name>
</gene>
<protein>
    <recommendedName>
        <fullName evidence="4">Esterase</fullName>
    </recommendedName>
</protein>
<keyword evidence="3" id="KW-1185">Reference proteome</keyword>
<dbReference type="Pfam" id="PF00756">
    <property type="entry name" value="Esterase"/>
    <property type="match status" value="1"/>
</dbReference>
<dbReference type="Proteomes" id="UP001259347">
    <property type="component" value="Unassembled WGS sequence"/>
</dbReference>
<feature type="transmembrane region" description="Helical" evidence="1">
    <location>
        <begin position="44"/>
        <end position="64"/>
    </location>
</feature>
<reference evidence="2 3" key="1">
    <citation type="submission" date="2023-07" db="EMBL/GenBank/DDBJ databases">
        <title>Sorghum-associated microbial communities from plants grown in Nebraska, USA.</title>
        <authorList>
            <person name="Schachtman D."/>
        </authorList>
    </citation>
    <scope>NUCLEOTIDE SEQUENCE [LARGE SCALE GENOMIC DNA]</scope>
    <source>
        <strain evidence="2 3">2980</strain>
    </source>
</reference>
<dbReference type="Gene3D" id="3.40.50.1820">
    <property type="entry name" value="alpha/beta hydrolase"/>
    <property type="match status" value="1"/>
</dbReference>
<keyword evidence="1" id="KW-0472">Membrane</keyword>
<dbReference type="EMBL" id="JAVDUM010000007">
    <property type="protein sequence ID" value="MDR6867224.1"/>
    <property type="molecule type" value="Genomic_DNA"/>
</dbReference>
<comment type="caution">
    <text evidence="2">The sequence shown here is derived from an EMBL/GenBank/DDBJ whole genome shotgun (WGS) entry which is preliminary data.</text>
</comment>
<sequence length="434" mass="45815">MLHWLLTLDIAEGVVPWTVWGIATAAVLVLIARRPTARWVRRALIAVLAGGVLGFLTAVLGEAWNLFGGALPGSARWWAAGAFAAVALGIVSLWDSRWWHKVTAIILVIAALLSGTIGINAAFGLDRTPGELLGISTHAQAGVFPAPDPHATSTVPLAASWKPPADMPKKSAVFSLSGDKAIPSTAGFVPRDGTIILPPAARVANPPALPVVVQMMGLPGNPDSSAVKDVLDKFAAEHDGLGPIVIIADQLGEQSQNPGCADTKTYGGVSTYFNTDIPQYIRTHLRVLQDPQYWTISGYSNGGACSFLYGAEHPEIWGNIIDVSGERWPGYGDEKSVLDEALKGDKAAFEANKPESVLLRHPGAYTDRRAVFTAGSEDKKYGPPAKAAADSASAAGFDATFYLVQGASHTGKALDDGLAEAFRQLAPRWGLVTQ</sequence>
<keyword evidence="1" id="KW-0812">Transmembrane</keyword>